<feature type="region of interest" description="Disordered" evidence="6">
    <location>
        <begin position="1"/>
        <end position="21"/>
    </location>
</feature>
<feature type="domain" description="INTS8 TPR repeats" evidence="7">
    <location>
        <begin position="506"/>
        <end position="998"/>
    </location>
</feature>
<organism evidence="8 9">
    <name type="scientific">Mohoua ochrocephala</name>
    <dbReference type="NCBI Taxonomy" id="874463"/>
    <lineage>
        <taxon>Eukaryota</taxon>
        <taxon>Metazoa</taxon>
        <taxon>Chordata</taxon>
        <taxon>Craniata</taxon>
        <taxon>Vertebrata</taxon>
        <taxon>Euteleostomi</taxon>
        <taxon>Archelosauria</taxon>
        <taxon>Archosauria</taxon>
        <taxon>Dinosauria</taxon>
        <taxon>Saurischia</taxon>
        <taxon>Theropoda</taxon>
        <taxon>Coelurosauria</taxon>
        <taxon>Aves</taxon>
        <taxon>Neognathae</taxon>
        <taxon>Neoaves</taxon>
        <taxon>Telluraves</taxon>
        <taxon>Australaves</taxon>
        <taxon>Passeriformes</taxon>
        <taxon>Meliphagoidea</taxon>
        <taxon>Acanthizidae</taxon>
        <taxon>Mohoua</taxon>
    </lineage>
</organism>
<keyword evidence="9" id="KW-1185">Reference proteome</keyword>
<comment type="subcellular location">
    <subcellularLocation>
        <location evidence="2">Chromosome</location>
    </subcellularLocation>
    <subcellularLocation>
        <location evidence="1">Nucleus</location>
    </subcellularLocation>
</comment>
<evidence type="ECO:0000256" key="1">
    <source>
        <dbReference type="ARBA" id="ARBA00004123"/>
    </source>
</evidence>
<dbReference type="InterPro" id="IPR038751">
    <property type="entry name" value="INTS8"/>
</dbReference>
<dbReference type="PANTHER" id="PTHR13350:SF1">
    <property type="entry name" value="INTEGRATOR COMPLEX SUBUNIT 8"/>
    <property type="match status" value="1"/>
</dbReference>
<feature type="compositionally biased region" description="Polar residues" evidence="6">
    <location>
        <begin position="11"/>
        <end position="21"/>
    </location>
</feature>
<sequence length="999" mass="113056">MSAEAADREAATSSRPCTPPQTSWFEFVLEEALLEQHLQKPSPDPPPVQLIVQFLEQASKPSVNEQNQVQPPPDNKRNRILKLLALKVAAHLKWDLDVLEKSLSVPVLNMLLNELLCISKVPPGTKHVDVDLSSLPPTTAMAILLYNRWAIRTIVQSSFPVKQVKPGPPQLNVMNQIQQEKELTENILKVLKEQAADSILVLEGALKLNKDLYVHTIRTLDLLAMEPGMVNGETESSTAGLKISAEEIQCQVCYDLGAIYFQQGSTNAAVHEKAKEKFFRTKELIAKNGSSSPHFTIDEERLAGYCQACEVLTSSSDDASQQATPYSQIHSCMKSGKYQDLVKIFLEDNLTLSLPEQFRQSVLRELFQKAQQGNDALDEVCFKVCVCNTVCDVLQGRIIDIQFCQLFLKPSKEKIDFLLEACSGSINLESASEELKRKMAAFLKNLCLGMEDLQFVFMISSHELFIKLLKDDERKLLIDQMRKRSPRINLCTKPVTSFYDIPASASVNIGQLEHQLILSVDPWRIRQILIELHGMTSERQFWTISNKWEVPNVYGSVILGIKDSLTRDLVYILMAKGLHCCAIKDFVHAKQLFAACLELVTEFSPKLRQVMLNEMLLLDIYTHEAGAGVSGERPPSDLISRVRGYLEMRVPDIPLRQVIAEECVAFLLNWCENEYLTMQVPLPLVQTNPYVKLGQLLAATCKELPGPKESRRTAKDLWEVVVQICSVSNQHKRGNDGRVSLIKHRESTLGIMYSGVLLVHGNTFFFPLQEPLVLTTILSLFVKLHNVREDIVNDIAAEHISIWPSSIPNLQSVDFEAVAITVKELVSYALTINANNHFWLIIQADIYFATNQYSAALHYYLQAGAVCSDFFNKMVPPDVYTDQVIKRMIKCCSLLNCHTQVAILCQFLREVDYKTAFKALQEQNSHDAMDSYYEYIWDVTILEYLTYLHHKRGETDKRQIAIKAIGQTELNASNPEEVLQLAAQRRKKKFLQAMAKLYF</sequence>
<dbReference type="Proteomes" id="UP000586926">
    <property type="component" value="Unassembled WGS sequence"/>
</dbReference>
<evidence type="ECO:0000313" key="9">
    <source>
        <dbReference type="Proteomes" id="UP000586926"/>
    </source>
</evidence>
<gene>
    <name evidence="8" type="primary">Ints8</name>
    <name evidence="8" type="ORF">MOHOCH_R01940</name>
</gene>
<comment type="caution">
    <text evidence="8">The sequence shown here is derived from an EMBL/GenBank/DDBJ whole genome shotgun (WGS) entry which is preliminary data.</text>
</comment>
<evidence type="ECO:0000313" key="8">
    <source>
        <dbReference type="EMBL" id="NXA66377.1"/>
    </source>
</evidence>
<dbReference type="InterPro" id="IPR057980">
    <property type="entry name" value="TPR_INTS8"/>
</dbReference>
<evidence type="ECO:0000256" key="2">
    <source>
        <dbReference type="ARBA" id="ARBA00004286"/>
    </source>
</evidence>
<accession>A0A7K7XL61</accession>
<evidence type="ECO:0000256" key="3">
    <source>
        <dbReference type="ARBA" id="ARBA00007147"/>
    </source>
</evidence>
<dbReference type="GO" id="GO:0032039">
    <property type="term" value="C:integrator complex"/>
    <property type="evidence" value="ECO:0007669"/>
    <property type="project" value="TreeGrafter"/>
</dbReference>
<dbReference type="GO" id="GO:0005694">
    <property type="term" value="C:chromosome"/>
    <property type="evidence" value="ECO:0007669"/>
    <property type="project" value="UniProtKB-SubCell"/>
</dbReference>
<proteinExistence type="inferred from homology"/>
<dbReference type="EMBL" id="VZTA01019315">
    <property type="protein sequence ID" value="NXA66377.1"/>
    <property type="molecule type" value="Genomic_DNA"/>
</dbReference>
<protein>
    <submittedName>
        <fullName evidence="8">INT8 protein</fullName>
    </submittedName>
</protein>
<comment type="similarity">
    <text evidence="3">Belongs to the Integrator subunit 8 family.</text>
</comment>
<evidence type="ECO:0000256" key="5">
    <source>
        <dbReference type="ARBA" id="ARBA00023242"/>
    </source>
</evidence>
<feature type="non-terminal residue" evidence="8">
    <location>
        <position position="1"/>
    </location>
</feature>
<keyword evidence="5" id="KW-0539">Nucleus</keyword>
<keyword evidence="4" id="KW-0158">Chromosome</keyword>
<feature type="non-terminal residue" evidence="8">
    <location>
        <position position="999"/>
    </location>
</feature>
<dbReference type="Pfam" id="PF25756">
    <property type="entry name" value="TPR_INTS8"/>
    <property type="match status" value="1"/>
</dbReference>
<dbReference type="AlphaFoldDB" id="A0A7K7XL61"/>
<reference evidence="8 9" key="1">
    <citation type="submission" date="2019-09" db="EMBL/GenBank/DDBJ databases">
        <title>Bird 10,000 Genomes (B10K) Project - Family phase.</title>
        <authorList>
            <person name="Zhang G."/>
        </authorList>
    </citation>
    <scope>NUCLEOTIDE SEQUENCE [LARGE SCALE GENOMIC DNA]</scope>
    <source>
        <strain evidence="8">B10K-DU-030-22</strain>
        <tissue evidence="8">Blood</tissue>
    </source>
</reference>
<evidence type="ECO:0000256" key="4">
    <source>
        <dbReference type="ARBA" id="ARBA00022454"/>
    </source>
</evidence>
<evidence type="ECO:0000259" key="7">
    <source>
        <dbReference type="Pfam" id="PF25756"/>
    </source>
</evidence>
<dbReference type="PANTHER" id="PTHR13350">
    <property type="entry name" value="INTEGRATOR COMPLEX SUBUNIT 8"/>
    <property type="match status" value="1"/>
</dbReference>
<feature type="compositionally biased region" description="Basic and acidic residues" evidence="6">
    <location>
        <begin position="1"/>
        <end position="10"/>
    </location>
</feature>
<name>A0A7K7XL61_9PASS</name>
<dbReference type="GO" id="GO:0034472">
    <property type="term" value="P:snRNA 3'-end processing"/>
    <property type="evidence" value="ECO:0007669"/>
    <property type="project" value="InterPro"/>
</dbReference>
<evidence type="ECO:0000256" key="6">
    <source>
        <dbReference type="SAM" id="MobiDB-lite"/>
    </source>
</evidence>